<dbReference type="PANTHER" id="PTHR31212:SF4">
    <property type="entry name" value="ALPHA-KETOGLUTARATE-DEPENDENT DIOXYGENASE ALKB HOMOLOG 3"/>
    <property type="match status" value="1"/>
</dbReference>
<dbReference type="GO" id="GO:0051213">
    <property type="term" value="F:dioxygenase activity"/>
    <property type="evidence" value="ECO:0007669"/>
    <property type="project" value="UniProtKB-KW"/>
</dbReference>
<organism evidence="10 11">
    <name type="scientific">Vibrio superstes NBRC 103154</name>
    <dbReference type="NCBI Taxonomy" id="1219062"/>
    <lineage>
        <taxon>Bacteria</taxon>
        <taxon>Pseudomonadati</taxon>
        <taxon>Pseudomonadota</taxon>
        <taxon>Gammaproteobacteria</taxon>
        <taxon>Vibrionales</taxon>
        <taxon>Vibrionaceae</taxon>
        <taxon>Vibrio</taxon>
    </lineage>
</organism>
<keyword evidence="3" id="KW-0227">DNA damage</keyword>
<reference evidence="10 11" key="1">
    <citation type="submission" date="2019-07" db="EMBL/GenBank/DDBJ databases">
        <title>Whole genome shotgun sequence of Vibrio superstes NBRC 103154.</title>
        <authorList>
            <person name="Hosoyama A."/>
            <person name="Uohara A."/>
            <person name="Ohji S."/>
            <person name="Ichikawa N."/>
        </authorList>
    </citation>
    <scope>NUCLEOTIDE SEQUENCE [LARGE SCALE GENOMIC DNA]</scope>
    <source>
        <strain evidence="10 11">NBRC 103154</strain>
    </source>
</reference>
<dbReference type="AlphaFoldDB" id="A0A511QP68"/>
<evidence type="ECO:0000256" key="5">
    <source>
        <dbReference type="ARBA" id="ARBA00022964"/>
    </source>
</evidence>
<dbReference type="Proteomes" id="UP000321113">
    <property type="component" value="Unassembled WGS sequence"/>
</dbReference>
<evidence type="ECO:0000259" key="9">
    <source>
        <dbReference type="PROSITE" id="PS51471"/>
    </source>
</evidence>
<evidence type="ECO:0000256" key="8">
    <source>
        <dbReference type="ARBA" id="ARBA00023204"/>
    </source>
</evidence>
<dbReference type="PROSITE" id="PS51471">
    <property type="entry name" value="FE2OG_OXY"/>
    <property type="match status" value="1"/>
</dbReference>
<proteinExistence type="predicted"/>
<dbReference type="GO" id="GO:0032451">
    <property type="term" value="F:demethylase activity"/>
    <property type="evidence" value="ECO:0007669"/>
    <property type="project" value="UniProtKB-ARBA"/>
</dbReference>
<dbReference type="SUPFAM" id="SSF51197">
    <property type="entry name" value="Clavaminate synthase-like"/>
    <property type="match status" value="1"/>
</dbReference>
<dbReference type="GO" id="GO:0140097">
    <property type="term" value="F:catalytic activity, acting on DNA"/>
    <property type="evidence" value="ECO:0007669"/>
    <property type="project" value="UniProtKB-ARBA"/>
</dbReference>
<dbReference type="Pfam" id="PF13532">
    <property type="entry name" value="2OG-FeII_Oxy_2"/>
    <property type="match status" value="1"/>
</dbReference>
<dbReference type="GO" id="GO:0046872">
    <property type="term" value="F:metal ion binding"/>
    <property type="evidence" value="ECO:0007669"/>
    <property type="project" value="UniProtKB-KW"/>
</dbReference>
<dbReference type="GO" id="GO:0016787">
    <property type="term" value="F:hydrolase activity"/>
    <property type="evidence" value="ECO:0007669"/>
    <property type="project" value="UniProtKB-ARBA"/>
</dbReference>
<keyword evidence="7" id="KW-0408">Iron</keyword>
<evidence type="ECO:0000256" key="3">
    <source>
        <dbReference type="ARBA" id="ARBA00022763"/>
    </source>
</evidence>
<sequence>MEFTIVLTKGNHGYGTQMSLFPETENGWQQVEQGRIYWQPDFFTSDVSRQLFERLYQTLPWEQGSIKMYGKSIPQPRLHAFCGDVPYRYSGLTLQPSAWTKELSQIKQLVEEAAGQSFNTVLVNLYRDGQDSMGWHKDNEKELGTHPMIASVSFGATRRFVLRHCQSKTKLEFLLKEGALLIMAGELQEYWQHSVPKTTKISQSRINLTFRNVIG</sequence>
<name>A0A511QP68_9VIBR</name>
<dbReference type="GO" id="GO:0006307">
    <property type="term" value="P:DNA alkylation repair"/>
    <property type="evidence" value="ECO:0007669"/>
    <property type="project" value="InterPro"/>
</dbReference>
<dbReference type="EMBL" id="BJXK01000002">
    <property type="protein sequence ID" value="GEM78332.1"/>
    <property type="molecule type" value="Genomic_DNA"/>
</dbReference>
<evidence type="ECO:0000256" key="2">
    <source>
        <dbReference type="ARBA" id="ARBA00022723"/>
    </source>
</evidence>
<protein>
    <submittedName>
        <fullName evidence="10">Alkylated DNA repair protein</fullName>
    </submittedName>
</protein>
<dbReference type="PANTHER" id="PTHR31212">
    <property type="entry name" value="ALPHA-KETOGLUTARATE-DEPENDENT DIOXYGENASE ALKB HOMOLOG 3"/>
    <property type="match status" value="1"/>
</dbReference>
<keyword evidence="4" id="KW-0460">Magnesium</keyword>
<evidence type="ECO:0000256" key="4">
    <source>
        <dbReference type="ARBA" id="ARBA00022842"/>
    </source>
</evidence>
<evidence type="ECO:0000256" key="7">
    <source>
        <dbReference type="ARBA" id="ARBA00023004"/>
    </source>
</evidence>
<dbReference type="FunFam" id="2.60.120.590:FF:000004">
    <property type="entry name" value="DNA oxidative demethylase ALKBH2"/>
    <property type="match status" value="1"/>
</dbReference>
<dbReference type="InterPro" id="IPR037151">
    <property type="entry name" value="AlkB-like_sf"/>
</dbReference>
<accession>A0A511QP68</accession>
<gene>
    <name evidence="10" type="ORF">VSU01S_05770</name>
</gene>
<keyword evidence="6" id="KW-0560">Oxidoreductase</keyword>
<dbReference type="InterPro" id="IPR032854">
    <property type="entry name" value="ALKBH3"/>
</dbReference>
<keyword evidence="8" id="KW-0234">DNA repair</keyword>
<keyword evidence="5" id="KW-0223">Dioxygenase</keyword>
<evidence type="ECO:0000256" key="1">
    <source>
        <dbReference type="ARBA" id="ARBA00001954"/>
    </source>
</evidence>
<dbReference type="InterPro" id="IPR027450">
    <property type="entry name" value="AlkB-like"/>
</dbReference>
<evidence type="ECO:0000313" key="11">
    <source>
        <dbReference type="Proteomes" id="UP000321113"/>
    </source>
</evidence>
<evidence type="ECO:0000256" key="6">
    <source>
        <dbReference type="ARBA" id="ARBA00023002"/>
    </source>
</evidence>
<dbReference type="GO" id="GO:0016705">
    <property type="term" value="F:oxidoreductase activity, acting on paired donors, with incorporation or reduction of molecular oxygen"/>
    <property type="evidence" value="ECO:0007669"/>
    <property type="project" value="UniProtKB-ARBA"/>
</dbReference>
<keyword evidence="2" id="KW-0479">Metal-binding</keyword>
<feature type="domain" description="Fe2OG dioxygenase" evidence="9">
    <location>
        <begin position="117"/>
        <end position="214"/>
    </location>
</feature>
<comment type="caution">
    <text evidence="10">The sequence shown here is derived from an EMBL/GenBank/DDBJ whole genome shotgun (WGS) entry which is preliminary data.</text>
</comment>
<comment type="cofactor">
    <cofactor evidence="1">
        <name>Fe(2+)</name>
        <dbReference type="ChEBI" id="CHEBI:29033"/>
    </cofactor>
</comment>
<dbReference type="Gene3D" id="2.60.120.590">
    <property type="entry name" value="Alpha-ketoglutarate-dependent dioxygenase AlkB-like"/>
    <property type="match status" value="1"/>
</dbReference>
<keyword evidence="11" id="KW-1185">Reference proteome</keyword>
<evidence type="ECO:0000313" key="10">
    <source>
        <dbReference type="EMBL" id="GEM78332.1"/>
    </source>
</evidence>
<dbReference type="InterPro" id="IPR005123">
    <property type="entry name" value="Oxoglu/Fe-dep_dioxygenase_dom"/>
</dbReference>